<dbReference type="PRINTS" id="PR01207">
    <property type="entry name" value="NAKCLTRNSPRT"/>
</dbReference>
<keyword evidence="9" id="KW-0915">Sodium</keyword>
<feature type="transmembrane region" description="Helical" evidence="16">
    <location>
        <begin position="137"/>
        <end position="164"/>
    </location>
</feature>
<evidence type="ECO:0000256" key="11">
    <source>
        <dbReference type="ARBA" id="ARBA00023136"/>
    </source>
</evidence>
<keyword evidence="12" id="KW-0325">Glycoprotein</keyword>
<dbReference type="InterPro" id="IPR004842">
    <property type="entry name" value="SLC12A_fam"/>
</dbReference>
<dbReference type="InterPro" id="IPR018491">
    <property type="entry name" value="SLC12_C"/>
</dbReference>
<evidence type="ECO:0000256" key="7">
    <source>
        <dbReference type="ARBA" id="ARBA00022958"/>
    </source>
</evidence>
<feature type="region of interest" description="Disordered" evidence="15">
    <location>
        <begin position="1"/>
        <end position="21"/>
    </location>
</feature>
<feature type="transmembrane region" description="Helical" evidence="16">
    <location>
        <begin position="545"/>
        <end position="561"/>
    </location>
</feature>
<dbReference type="Gene3D" id="1.20.1740.10">
    <property type="entry name" value="Amino acid/polyamine transporter I"/>
    <property type="match status" value="1"/>
</dbReference>
<name>A0A8B7NH92_HYAAZ</name>
<dbReference type="GeneID" id="108669844"/>
<feature type="domain" description="Amino acid permease/ SLC12A" evidence="17">
    <location>
        <begin position="107"/>
        <end position="566"/>
    </location>
</feature>
<evidence type="ECO:0000256" key="16">
    <source>
        <dbReference type="SAM" id="Phobius"/>
    </source>
</evidence>
<sequence>MELRSGQGGNDAGEDVQFIQPSHSSVYETKYQKSLRHYLTREALPKESNYRNLESIVDGSERQRPTLDELHDSTYHGHYGDVGSPSDDPEAPDKQKSGRIKFGWLEGVLMRCLLNIWGVMLFLRVSWMVGQAGLGQALAIVCAANTVTVITAISMSAVATNGLIQGGGVYYMISRSLGPEFGGSIGLMFTVANSIAVATYIIGFVNSLQDMLYYDFDETVIIDRDLNDVRAVGTGVLFALMALAIVGMDWVTRVQMGLLFLLIASQIDFIIGAFIGPFDDTSRAQGFLGFSVVPLVVRGALCGAWRPLWCVVSFVDPGSAIPKGTLLAIGITFCTYLLYPVFLAASEFLDFVTNDTGYLAGNKSVLDAPSFTGASCSILGDGVPHPDNLTQCKYGLMNNFQVMELVSAWGPLIYAGCFAATLSSAIASLVGAPRVLQALAKDRLYPGIFMFSKGFGANNDPVNGYCLVFMLSLGCIMIGDLNAVSTLLSNFFLASYSLINFSCFHASIIKSPGWRPAFKYYNHYVSLAGGLMCLVVMFLIDYVTALITFLVTIGLYMFVSYRKPGTLVPACPVPIFVSSPTGTLVPACPVPIFVSSPTGTLVPACPVPIFVSSRVTVDWRQRSALVARHNNWLKRHKIRSFYSLVQSPDLETGALSFFQLVGLSKLKPNMVLLGYKSNWNNCSNDELVAYFNTL</sequence>
<feature type="region of interest" description="Disordered" evidence="15">
    <location>
        <begin position="74"/>
        <end position="96"/>
    </location>
</feature>
<keyword evidence="14" id="KW-0868">Chloride</keyword>
<dbReference type="Proteomes" id="UP000694843">
    <property type="component" value="Unplaced"/>
</dbReference>
<evidence type="ECO:0000256" key="10">
    <source>
        <dbReference type="ARBA" id="ARBA00023065"/>
    </source>
</evidence>
<keyword evidence="7" id="KW-0630">Potassium</keyword>
<evidence type="ECO:0000256" key="2">
    <source>
        <dbReference type="ARBA" id="ARBA00010593"/>
    </source>
</evidence>
<feature type="compositionally biased region" description="Gly residues" evidence="15">
    <location>
        <begin position="1"/>
        <end position="11"/>
    </location>
</feature>
<dbReference type="InterPro" id="IPR004841">
    <property type="entry name" value="AA-permease/SLC12A_dom"/>
</dbReference>
<dbReference type="KEGG" id="hazt:108669844"/>
<evidence type="ECO:0000256" key="4">
    <source>
        <dbReference type="ARBA" id="ARBA00022538"/>
    </source>
</evidence>
<dbReference type="RefSeq" id="XP_018012761.2">
    <property type="nucleotide sequence ID" value="XM_018157272.2"/>
</dbReference>
<evidence type="ECO:0000256" key="9">
    <source>
        <dbReference type="ARBA" id="ARBA00023053"/>
    </source>
</evidence>
<evidence type="ECO:0000256" key="3">
    <source>
        <dbReference type="ARBA" id="ARBA00022448"/>
    </source>
</evidence>
<dbReference type="GO" id="GO:0006884">
    <property type="term" value="P:cell volume homeostasis"/>
    <property type="evidence" value="ECO:0007669"/>
    <property type="project" value="TreeGrafter"/>
</dbReference>
<organism evidence="19 20">
    <name type="scientific">Hyalella azteca</name>
    <name type="common">Amphipod</name>
    <dbReference type="NCBI Taxonomy" id="294128"/>
    <lineage>
        <taxon>Eukaryota</taxon>
        <taxon>Metazoa</taxon>
        <taxon>Ecdysozoa</taxon>
        <taxon>Arthropoda</taxon>
        <taxon>Crustacea</taxon>
        <taxon>Multicrustacea</taxon>
        <taxon>Malacostraca</taxon>
        <taxon>Eumalacostraca</taxon>
        <taxon>Peracarida</taxon>
        <taxon>Amphipoda</taxon>
        <taxon>Senticaudata</taxon>
        <taxon>Talitrida</taxon>
        <taxon>Talitroidea</taxon>
        <taxon>Hyalellidae</taxon>
        <taxon>Hyalella</taxon>
    </lineage>
</organism>
<evidence type="ECO:0000313" key="19">
    <source>
        <dbReference type="Proteomes" id="UP000694843"/>
    </source>
</evidence>
<evidence type="ECO:0000256" key="6">
    <source>
        <dbReference type="ARBA" id="ARBA00022847"/>
    </source>
</evidence>
<accession>A0A8B7NH92</accession>
<protein>
    <submittedName>
        <fullName evidence="20">LOW QUALITY PROTEIN: solute carrier family 12 member 2-like</fullName>
    </submittedName>
</protein>
<keyword evidence="8 16" id="KW-1133">Transmembrane helix</keyword>
<evidence type="ECO:0000259" key="17">
    <source>
        <dbReference type="Pfam" id="PF00324"/>
    </source>
</evidence>
<feature type="transmembrane region" description="Helical" evidence="16">
    <location>
        <begin position="326"/>
        <end position="345"/>
    </location>
</feature>
<dbReference type="OMA" id="VNLVNHD"/>
<dbReference type="GO" id="GO:1990573">
    <property type="term" value="P:potassium ion import across plasma membrane"/>
    <property type="evidence" value="ECO:0007669"/>
    <property type="project" value="TreeGrafter"/>
</dbReference>
<evidence type="ECO:0000256" key="12">
    <source>
        <dbReference type="ARBA" id="ARBA00023180"/>
    </source>
</evidence>
<dbReference type="PANTHER" id="PTHR11827:SF103">
    <property type="entry name" value="SODIUM CHLORIDE COTRANSPORTER 69, ISOFORM E"/>
    <property type="match status" value="1"/>
</dbReference>
<keyword evidence="4" id="KW-0633">Potassium transport</keyword>
<gene>
    <name evidence="20" type="primary">LOC108669844</name>
</gene>
<evidence type="ECO:0000256" key="13">
    <source>
        <dbReference type="ARBA" id="ARBA00023201"/>
    </source>
</evidence>
<proteinExistence type="inferred from homology"/>
<keyword evidence="3" id="KW-0813">Transport</keyword>
<dbReference type="Pfam" id="PF00324">
    <property type="entry name" value="AA_permease"/>
    <property type="match status" value="1"/>
</dbReference>
<keyword evidence="13" id="KW-0739">Sodium transport</keyword>
<feature type="transmembrane region" description="Helical" evidence="16">
    <location>
        <begin position="258"/>
        <end position="278"/>
    </location>
</feature>
<keyword evidence="5 16" id="KW-0812">Transmembrane</keyword>
<dbReference type="Pfam" id="PF03522">
    <property type="entry name" value="SLC12"/>
    <property type="match status" value="1"/>
</dbReference>
<feature type="domain" description="SLC12A transporter C-terminal" evidence="18">
    <location>
        <begin position="620"/>
        <end position="694"/>
    </location>
</feature>
<evidence type="ECO:0000256" key="5">
    <source>
        <dbReference type="ARBA" id="ARBA00022692"/>
    </source>
</evidence>
<keyword evidence="19" id="KW-1185">Reference proteome</keyword>
<feature type="transmembrane region" description="Helical" evidence="16">
    <location>
        <begin position="284"/>
        <end position="305"/>
    </location>
</feature>
<keyword evidence="10" id="KW-0406">Ion transport</keyword>
<evidence type="ECO:0000256" key="8">
    <source>
        <dbReference type="ARBA" id="ARBA00022989"/>
    </source>
</evidence>
<dbReference type="AlphaFoldDB" id="A0A8B7NH92"/>
<evidence type="ECO:0000313" key="20">
    <source>
        <dbReference type="RefSeq" id="XP_018012761.2"/>
    </source>
</evidence>
<evidence type="ECO:0000259" key="18">
    <source>
        <dbReference type="Pfam" id="PF03522"/>
    </source>
</evidence>
<dbReference type="PANTHER" id="PTHR11827">
    <property type="entry name" value="SOLUTE CARRIER FAMILY 12, CATION COTRANSPORTERS"/>
    <property type="match status" value="1"/>
</dbReference>
<feature type="transmembrane region" description="Helical" evidence="16">
    <location>
        <begin position="104"/>
        <end position="125"/>
    </location>
</feature>
<feature type="transmembrane region" description="Helical" evidence="16">
    <location>
        <begin position="491"/>
        <end position="509"/>
    </location>
</feature>
<feature type="transmembrane region" description="Helical" evidence="16">
    <location>
        <begin position="462"/>
        <end position="479"/>
    </location>
</feature>
<evidence type="ECO:0000256" key="15">
    <source>
        <dbReference type="SAM" id="MobiDB-lite"/>
    </source>
</evidence>
<evidence type="ECO:0000256" key="1">
    <source>
        <dbReference type="ARBA" id="ARBA00004141"/>
    </source>
</evidence>
<dbReference type="OrthoDB" id="2020542at2759"/>
<feature type="transmembrane region" description="Helical" evidence="16">
    <location>
        <begin position="229"/>
        <end position="251"/>
    </location>
</feature>
<keyword evidence="6" id="KW-0769">Symport</keyword>
<dbReference type="GO" id="GO:0055078">
    <property type="term" value="P:sodium ion homeostasis"/>
    <property type="evidence" value="ECO:0007669"/>
    <property type="project" value="TreeGrafter"/>
</dbReference>
<feature type="transmembrane region" description="Helical" evidence="16">
    <location>
        <begin position="185"/>
        <end position="209"/>
    </location>
</feature>
<comment type="subcellular location">
    <subcellularLocation>
        <location evidence="1">Membrane</location>
        <topology evidence="1">Multi-pass membrane protein</topology>
    </subcellularLocation>
</comment>
<comment type="similarity">
    <text evidence="2">Belongs to the SLC12A transporter family.</text>
</comment>
<dbReference type="GO" id="GO:0008511">
    <property type="term" value="F:sodium:potassium:chloride symporter activity"/>
    <property type="evidence" value="ECO:0007669"/>
    <property type="project" value="TreeGrafter"/>
</dbReference>
<feature type="non-terminal residue" evidence="20">
    <location>
        <position position="694"/>
    </location>
</feature>
<keyword evidence="11 16" id="KW-0472">Membrane</keyword>
<dbReference type="InterPro" id="IPR002443">
    <property type="entry name" value="SLC12A1/SLC12A2"/>
</dbReference>
<feature type="transmembrane region" description="Helical" evidence="16">
    <location>
        <begin position="412"/>
        <end position="436"/>
    </location>
</feature>
<dbReference type="GO" id="GO:0055064">
    <property type="term" value="P:chloride ion homeostasis"/>
    <property type="evidence" value="ECO:0007669"/>
    <property type="project" value="TreeGrafter"/>
</dbReference>
<dbReference type="GO" id="GO:0016020">
    <property type="term" value="C:membrane"/>
    <property type="evidence" value="ECO:0007669"/>
    <property type="project" value="UniProtKB-SubCell"/>
</dbReference>
<evidence type="ECO:0000256" key="14">
    <source>
        <dbReference type="ARBA" id="ARBA00023214"/>
    </source>
</evidence>
<reference evidence="20" key="1">
    <citation type="submission" date="2025-08" db="UniProtKB">
        <authorList>
            <consortium name="RefSeq"/>
        </authorList>
    </citation>
    <scope>IDENTIFICATION</scope>
</reference>
<dbReference type="GO" id="GO:0055075">
    <property type="term" value="P:potassium ion homeostasis"/>
    <property type="evidence" value="ECO:0007669"/>
    <property type="project" value="TreeGrafter"/>
</dbReference>